<dbReference type="OrthoDB" id="29646at2759"/>
<dbReference type="CDD" id="cd23163">
    <property type="entry name" value="Prefoldin_2"/>
    <property type="match status" value="1"/>
</dbReference>
<sequence length="114" mass="12775">MASTQNAAGQALAQAKEQVAILKQELDAIAQKMGELEQERDEHQLVLDTISPMDPERKCFRLVGGVLVERTIRDVVPAVTTNMEGIKQIITQLQNSYKAKDADYKTLQKKHNLK</sequence>
<dbReference type="Pfam" id="PF01920">
    <property type="entry name" value="Prefoldin_2"/>
    <property type="match status" value="1"/>
</dbReference>
<dbReference type="EMBL" id="QEAO01000019">
    <property type="protein sequence ID" value="TPX33640.1"/>
    <property type="molecule type" value="Genomic_DNA"/>
</dbReference>
<reference evidence="4 5" key="1">
    <citation type="journal article" date="2019" name="Sci. Rep.">
        <title>Comparative genomics of chytrid fungi reveal insights into the obligate biotrophic and pathogenic lifestyle of Synchytrium endobioticum.</title>
        <authorList>
            <person name="van de Vossenberg B.T.L.H."/>
            <person name="Warris S."/>
            <person name="Nguyen H.D.T."/>
            <person name="van Gent-Pelzer M.P.E."/>
            <person name="Joly D.L."/>
            <person name="van de Geest H.C."/>
            <person name="Bonants P.J.M."/>
            <person name="Smith D.S."/>
            <person name="Levesque C.A."/>
            <person name="van der Lee T.A.J."/>
        </authorList>
    </citation>
    <scope>NUCLEOTIDE SEQUENCE [LARGE SCALE GENOMIC DNA]</scope>
    <source>
        <strain evidence="4 5">JEL517</strain>
    </source>
</reference>
<proteinExistence type="inferred from homology"/>
<dbReference type="Gene3D" id="1.10.287.370">
    <property type="match status" value="1"/>
</dbReference>
<name>A0A507BWA3_9FUNG</name>
<evidence type="ECO:0000256" key="2">
    <source>
        <dbReference type="ARBA" id="ARBA00023186"/>
    </source>
</evidence>
<organism evidence="4 5">
    <name type="scientific">Synchytrium microbalum</name>
    <dbReference type="NCBI Taxonomy" id="1806994"/>
    <lineage>
        <taxon>Eukaryota</taxon>
        <taxon>Fungi</taxon>
        <taxon>Fungi incertae sedis</taxon>
        <taxon>Chytridiomycota</taxon>
        <taxon>Chytridiomycota incertae sedis</taxon>
        <taxon>Chytridiomycetes</taxon>
        <taxon>Synchytriales</taxon>
        <taxon>Synchytriaceae</taxon>
        <taxon>Synchytrium</taxon>
    </lineage>
</organism>
<dbReference type="GO" id="GO:0051082">
    <property type="term" value="F:unfolded protein binding"/>
    <property type="evidence" value="ECO:0007669"/>
    <property type="project" value="InterPro"/>
</dbReference>
<protein>
    <recommendedName>
        <fullName evidence="6">Prefoldin subunit 2</fullName>
    </recommendedName>
</protein>
<dbReference type="FunFam" id="1.10.287.370:FF:000002">
    <property type="entry name" value="Prefoldin subunit 2"/>
    <property type="match status" value="1"/>
</dbReference>
<evidence type="ECO:0000313" key="5">
    <source>
        <dbReference type="Proteomes" id="UP000319731"/>
    </source>
</evidence>
<feature type="coiled-coil region" evidence="3">
    <location>
        <begin position="5"/>
        <end position="46"/>
    </location>
</feature>
<dbReference type="InterPro" id="IPR027235">
    <property type="entry name" value="PFD2"/>
</dbReference>
<dbReference type="GO" id="GO:0006457">
    <property type="term" value="P:protein folding"/>
    <property type="evidence" value="ECO:0007669"/>
    <property type="project" value="InterPro"/>
</dbReference>
<dbReference type="InterPro" id="IPR002777">
    <property type="entry name" value="PFD_beta-like"/>
</dbReference>
<evidence type="ECO:0000313" key="4">
    <source>
        <dbReference type="EMBL" id="TPX33640.1"/>
    </source>
</evidence>
<dbReference type="RefSeq" id="XP_031024582.1">
    <property type="nucleotide sequence ID" value="XM_031169447.1"/>
</dbReference>
<dbReference type="AlphaFoldDB" id="A0A507BWA3"/>
<comment type="caution">
    <text evidence="4">The sequence shown here is derived from an EMBL/GenBank/DDBJ whole genome shotgun (WGS) entry which is preliminary data.</text>
</comment>
<dbReference type="Proteomes" id="UP000319731">
    <property type="component" value="Unassembled WGS sequence"/>
</dbReference>
<evidence type="ECO:0000256" key="3">
    <source>
        <dbReference type="SAM" id="Coils"/>
    </source>
</evidence>
<dbReference type="GeneID" id="42004744"/>
<keyword evidence="5" id="KW-1185">Reference proteome</keyword>
<dbReference type="SUPFAM" id="SSF46579">
    <property type="entry name" value="Prefoldin"/>
    <property type="match status" value="1"/>
</dbReference>
<accession>A0A507BWA3</accession>
<dbReference type="GO" id="GO:0016272">
    <property type="term" value="C:prefoldin complex"/>
    <property type="evidence" value="ECO:0007669"/>
    <property type="project" value="InterPro"/>
</dbReference>
<dbReference type="STRING" id="1806994.A0A507BWA3"/>
<dbReference type="PANTHER" id="PTHR13303">
    <property type="entry name" value="PREFOLDIN SUBUNIT 2"/>
    <property type="match status" value="1"/>
</dbReference>
<dbReference type="InterPro" id="IPR009053">
    <property type="entry name" value="Prefoldin"/>
</dbReference>
<evidence type="ECO:0000256" key="1">
    <source>
        <dbReference type="ARBA" id="ARBA00008045"/>
    </source>
</evidence>
<gene>
    <name evidence="4" type="ORF">SmJEL517_g03519</name>
</gene>
<comment type="similarity">
    <text evidence="1">Belongs to the prefoldin subunit beta family.</text>
</comment>
<evidence type="ECO:0008006" key="6">
    <source>
        <dbReference type="Google" id="ProtNLM"/>
    </source>
</evidence>
<keyword evidence="2" id="KW-0143">Chaperone</keyword>
<keyword evidence="3" id="KW-0175">Coiled coil</keyword>